<dbReference type="Proteomes" id="UP001568698">
    <property type="component" value="Unassembled WGS sequence"/>
</dbReference>
<protein>
    <submittedName>
        <fullName evidence="5">Winged helix-turn-helix transcriptional regulator</fullName>
    </submittedName>
</protein>
<evidence type="ECO:0000313" key="5">
    <source>
        <dbReference type="EMBL" id="MEZ7197085.1"/>
    </source>
</evidence>
<evidence type="ECO:0000256" key="1">
    <source>
        <dbReference type="ARBA" id="ARBA00023015"/>
    </source>
</evidence>
<gene>
    <name evidence="5" type="ORF">AB6M95_10030</name>
</gene>
<dbReference type="Gene3D" id="1.10.10.10">
    <property type="entry name" value="Winged helix-like DNA-binding domain superfamily/Winged helix DNA-binding domain"/>
    <property type="match status" value="1"/>
</dbReference>
<dbReference type="PANTHER" id="PTHR33204:SF29">
    <property type="entry name" value="TRANSCRIPTIONAL REGULATOR"/>
    <property type="match status" value="1"/>
</dbReference>
<evidence type="ECO:0000256" key="2">
    <source>
        <dbReference type="ARBA" id="ARBA00023125"/>
    </source>
</evidence>
<keyword evidence="6" id="KW-1185">Reference proteome</keyword>
<evidence type="ECO:0000259" key="4">
    <source>
        <dbReference type="PROSITE" id="PS51118"/>
    </source>
</evidence>
<evidence type="ECO:0000313" key="6">
    <source>
        <dbReference type="Proteomes" id="UP001568698"/>
    </source>
</evidence>
<dbReference type="InterPro" id="IPR011991">
    <property type="entry name" value="ArsR-like_HTH"/>
</dbReference>
<evidence type="ECO:0000256" key="3">
    <source>
        <dbReference type="ARBA" id="ARBA00023163"/>
    </source>
</evidence>
<keyword evidence="1" id="KW-0805">Transcription regulation</keyword>
<comment type="caution">
    <text evidence="5">The sequence shown here is derived from an EMBL/GenBank/DDBJ whole genome shotgun (WGS) entry which is preliminary data.</text>
</comment>
<keyword evidence="2" id="KW-0238">DNA-binding</keyword>
<accession>A0ABV4K363</accession>
<dbReference type="PANTHER" id="PTHR33204">
    <property type="entry name" value="TRANSCRIPTIONAL REGULATOR, MARR FAMILY"/>
    <property type="match status" value="1"/>
</dbReference>
<proteinExistence type="predicted"/>
<dbReference type="SUPFAM" id="SSF46785">
    <property type="entry name" value="Winged helix' DNA-binding domain"/>
    <property type="match status" value="1"/>
</dbReference>
<dbReference type="PROSITE" id="PS51118">
    <property type="entry name" value="HTH_HXLR"/>
    <property type="match status" value="1"/>
</dbReference>
<keyword evidence="3" id="KW-0804">Transcription</keyword>
<dbReference type="InterPro" id="IPR002577">
    <property type="entry name" value="HTH_HxlR"/>
</dbReference>
<dbReference type="EMBL" id="JBGLYH010000024">
    <property type="protein sequence ID" value="MEZ7197085.1"/>
    <property type="molecule type" value="Genomic_DNA"/>
</dbReference>
<dbReference type="RefSeq" id="WP_371386603.1">
    <property type="nucleotide sequence ID" value="NZ_JBGLYH010000024.1"/>
</dbReference>
<dbReference type="InterPro" id="IPR036390">
    <property type="entry name" value="WH_DNA-bd_sf"/>
</dbReference>
<dbReference type="Pfam" id="PF01638">
    <property type="entry name" value="HxlR"/>
    <property type="match status" value="1"/>
</dbReference>
<name>A0ABV4K363_9BACT</name>
<dbReference type="CDD" id="cd00090">
    <property type="entry name" value="HTH_ARSR"/>
    <property type="match status" value="1"/>
</dbReference>
<reference evidence="5 6" key="1">
    <citation type="submission" date="2024-08" db="EMBL/GenBank/DDBJ databases">
        <title>Sulfate-reducing bacteria isolated from formation water of the oil field in Kazakhstan and description of Pseudodesulfovibrio sp.</title>
        <authorList>
            <person name="Bidzhieva S.K."/>
            <person name="Tourova T.P."/>
            <person name="Grouzdev D.S."/>
            <person name="Beletsky A.V."/>
            <person name="Sokolova D.S."/>
            <person name="Samigullina S.R."/>
            <person name="Poltaraus A.B."/>
            <person name="Avtukh A.N."/>
            <person name="Tereshina V.M."/>
            <person name="Zhaparov N.S."/>
            <person name="Mardanov A.V."/>
            <person name="Nazina T.N."/>
        </authorList>
    </citation>
    <scope>NUCLEOTIDE SEQUENCE [LARGE SCALE GENOMIC DNA]</scope>
    <source>
        <strain evidence="5 6">9FUS</strain>
    </source>
</reference>
<dbReference type="InterPro" id="IPR036388">
    <property type="entry name" value="WH-like_DNA-bd_sf"/>
</dbReference>
<feature type="domain" description="HTH hxlR-type" evidence="4">
    <location>
        <begin position="17"/>
        <end position="116"/>
    </location>
</feature>
<sequence>MSTACSQKICGDKKYYCSMELTLQVIGGKWKLIILHKLGQEGTMRFSEIKRSIPNITQKMLTQQLRELESDGVVRREVYPQVPPKVEYSLTELGESILPLIGSLCRWGERYAEWYDGQMPEAEAV</sequence>
<organism evidence="5 6">
    <name type="scientific">Pseudodesulfovibrio karagichevae</name>
    <dbReference type="NCBI Taxonomy" id="3239305"/>
    <lineage>
        <taxon>Bacteria</taxon>
        <taxon>Pseudomonadati</taxon>
        <taxon>Thermodesulfobacteriota</taxon>
        <taxon>Desulfovibrionia</taxon>
        <taxon>Desulfovibrionales</taxon>
        <taxon>Desulfovibrionaceae</taxon>
    </lineage>
</organism>